<dbReference type="PANTHER" id="PTHR12814:SF2">
    <property type="entry name" value="RNA-BINDING PROTEIN NOB1"/>
    <property type="match status" value="1"/>
</dbReference>
<feature type="region of interest" description="Disordered" evidence="5">
    <location>
        <begin position="260"/>
        <end position="300"/>
    </location>
</feature>
<keyword evidence="8" id="KW-0647">Proteasome</keyword>
<evidence type="ECO:0000256" key="1">
    <source>
        <dbReference type="ARBA" id="ARBA00005858"/>
    </source>
</evidence>
<dbReference type="Pfam" id="PF08772">
    <property type="entry name" value="Zn_ribbon_NOB1"/>
    <property type="match status" value="1"/>
</dbReference>
<evidence type="ECO:0000313" key="8">
    <source>
        <dbReference type="EMBL" id="OAA59162.1"/>
    </source>
</evidence>
<evidence type="ECO:0000256" key="3">
    <source>
        <dbReference type="ARBA" id="ARBA00022723"/>
    </source>
</evidence>
<dbReference type="InterPro" id="IPR014881">
    <property type="entry name" value="NOB1_Zn-bd"/>
</dbReference>
<feature type="region of interest" description="Disordered" evidence="5">
    <location>
        <begin position="1"/>
        <end position="62"/>
    </location>
</feature>
<dbReference type="InterPro" id="IPR039907">
    <property type="entry name" value="NOB1"/>
</dbReference>
<evidence type="ECO:0000256" key="5">
    <source>
        <dbReference type="SAM" id="MobiDB-lite"/>
    </source>
</evidence>
<feature type="region of interest" description="Disordered" evidence="5">
    <location>
        <begin position="407"/>
        <end position="438"/>
    </location>
</feature>
<name>A0A167S289_9HYPO</name>
<dbReference type="AlphaFoldDB" id="A0A167S289"/>
<dbReference type="GO" id="GO:0046872">
    <property type="term" value="F:metal ion binding"/>
    <property type="evidence" value="ECO:0007669"/>
    <property type="project" value="UniProtKB-KW"/>
</dbReference>
<feature type="compositionally biased region" description="Low complexity" evidence="5">
    <location>
        <begin position="184"/>
        <end position="201"/>
    </location>
</feature>
<dbReference type="InterPro" id="IPR033411">
    <property type="entry name" value="Ribonuclease_PIN"/>
</dbReference>
<dbReference type="Pfam" id="PF17146">
    <property type="entry name" value="PIN_6"/>
    <property type="match status" value="1"/>
</dbReference>
<protein>
    <submittedName>
        <fullName evidence="8">Proteasome maturation ans ribosome synthesis protein</fullName>
    </submittedName>
</protein>
<dbReference type="GO" id="GO:0000502">
    <property type="term" value="C:proteasome complex"/>
    <property type="evidence" value="ECO:0007669"/>
    <property type="project" value="UniProtKB-KW"/>
</dbReference>
<dbReference type="GO" id="GO:0004521">
    <property type="term" value="F:RNA endonuclease activity"/>
    <property type="evidence" value="ECO:0007669"/>
    <property type="project" value="TreeGrafter"/>
</dbReference>
<comment type="similarity">
    <text evidence="1">Belongs to the NOB1 family.</text>
</comment>
<dbReference type="GO" id="GO:0031981">
    <property type="term" value="C:nuclear lumen"/>
    <property type="evidence" value="ECO:0007669"/>
    <property type="project" value="UniProtKB-ARBA"/>
</dbReference>
<evidence type="ECO:0000313" key="9">
    <source>
        <dbReference type="Proteomes" id="UP000076874"/>
    </source>
</evidence>
<dbReference type="InterPro" id="IPR036283">
    <property type="entry name" value="NOB1_Zf-like_sf"/>
</dbReference>
<dbReference type="Proteomes" id="UP000076874">
    <property type="component" value="Unassembled WGS sequence"/>
</dbReference>
<dbReference type="GO" id="GO:0016787">
    <property type="term" value="F:hydrolase activity"/>
    <property type="evidence" value="ECO:0007669"/>
    <property type="project" value="UniProtKB-KW"/>
</dbReference>
<evidence type="ECO:0000259" key="6">
    <source>
        <dbReference type="Pfam" id="PF08772"/>
    </source>
</evidence>
<evidence type="ECO:0000256" key="4">
    <source>
        <dbReference type="ARBA" id="ARBA00022801"/>
    </source>
</evidence>
<dbReference type="Gene3D" id="6.20.210.10">
    <property type="entry name" value="Nin one binding (NOB1), Zn-ribbon-like"/>
    <property type="match status" value="1"/>
</dbReference>
<feature type="compositionally biased region" description="Low complexity" evidence="5">
    <location>
        <begin position="31"/>
        <end position="51"/>
    </location>
</feature>
<dbReference type="PANTHER" id="PTHR12814">
    <property type="entry name" value="RNA-BINDING PROTEIN NOB1"/>
    <property type="match status" value="1"/>
</dbReference>
<keyword evidence="3" id="KW-0479">Metal-binding</keyword>
<sequence length="548" mass="58599">MATSSGTAPDSVPDQPTTESTPASTEPPPTEISASNTPPSTSSSSAAVPANDAPVASGDSSKPIHTLILDTGPLIKNDPPLSTLLAQAEVLVTTPEVLAEVRDPTTRARVDTMLRPFLTVRAPKPASVQFVREFARKTGDLGVLSRQDINVLALTYEVECERNGGDWRLRSTPTQTRLNGKSPAALAAEAEAEAEAVGADAKPNTGTAAAESASNTDGIPQAEQQQSRSATDESVPDQASSLEAGVADLSLDTAAVVAEDEAGAGAEAEAEAEDDDEGGEWITPSNLKKHQARDRGDDAPTKPIQARLQAALLTSDFAMQNVALRVNLNLLSPTATTGHQPLARITSVKTWVLRCHGCFAVTRQLEKQFCPACGQATLTRTSCSTDAKTGTLRLHLKRNYQYNKRGNVYSVPKPVHGSASGKRPADRKANSGGQQGWGRSLILSEDQPEYTKLAEVQQRAATRMRDAMDEDYLPGLLTGVRSGAHNRIRVGAGGGEDEVLGSREKKRDLDEIALAFYVEIRKYLCFIWTKLKPLVVKKTFPIHKIKLL</sequence>
<dbReference type="GO" id="GO:0005737">
    <property type="term" value="C:cytoplasm"/>
    <property type="evidence" value="ECO:0007669"/>
    <property type="project" value="UniProtKB-ARBA"/>
</dbReference>
<keyword evidence="4" id="KW-0378">Hydrolase</keyword>
<evidence type="ECO:0000259" key="7">
    <source>
        <dbReference type="Pfam" id="PF17146"/>
    </source>
</evidence>
<dbReference type="Gene3D" id="3.40.50.1010">
    <property type="entry name" value="5'-nuclease"/>
    <property type="match status" value="1"/>
</dbReference>
<feature type="region of interest" description="Disordered" evidence="5">
    <location>
        <begin position="165"/>
        <end position="239"/>
    </location>
</feature>
<proteinExistence type="inferred from homology"/>
<comment type="caution">
    <text evidence="8">The sequence shown here is derived from an EMBL/GenBank/DDBJ whole genome shotgun (WGS) entry which is preliminary data.</text>
</comment>
<dbReference type="CDD" id="cd09876">
    <property type="entry name" value="PIN_Nob1-like"/>
    <property type="match status" value="1"/>
</dbReference>
<gene>
    <name evidence="8" type="ORF">SPI_06364</name>
</gene>
<dbReference type="GO" id="GO:0030490">
    <property type="term" value="P:maturation of SSU-rRNA"/>
    <property type="evidence" value="ECO:0007669"/>
    <property type="project" value="TreeGrafter"/>
</dbReference>
<organism evidence="8 9">
    <name type="scientific">Niveomyces insectorum RCEF 264</name>
    <dbReference type="NCBI Taxonomy" id="1081102"/>
    <lineage>
        <taxon>Eukaryota</taxon>
        <taxon>Fungi</taxon>
        <taxon>Dikarya</taxon>
        <taxon>Ascomycota</taxon>
        <taxon>Pezizomycotina</taxon>
        <taxon>Sordariomycetes</taxon>
        <taxon>Hypocreomycetidae</taxon>
        <taxon>Hypocreales</taxon>
        <taxon>Cordycipitaceae</taxon>
        <taxon>Niveomyces</taxon>
    </lineage>
</organism>
<keyword evidence="2" id="KW-0540">Nuclease</keyword>
<dbReference type="OrthoDB" id="446759at2759"/>
<evidence type="ECO:0000256" key="2">
    <source>
        <dbReference type="ARBA" id="ARBA00022722"/>
    </source>
</evidence>
<accession>A0A167S289</accession>
<feature type="domain" description="Nin one binding (NOB1) Zn-ribbon-like" evidence="6">
    <location>
        <begin position="345"/>
        <end position="417"/>
    </location>
</feature>
<feature type="compositionally biased region" description="Polar residues" evidence="5">
    <location>
        <begin position="204"/>
        <end position="229"/>
    </location>
</feature>
<feature type="domain" description="Ribonuclease PIN" evidence="7">
    <location>
        <begin position="67"/>
        <end position="158"/>
    </location>
</feature>
<dbReference type="FunFam" id="3.40.50.1010:FF:000020">
    <property type="entry name" value="20S-pre-rRNA D-site endonuclease NOB1"/>
    <property type="match status" value="1"/>
</dbReference>
<keyword evidence="9" id="KW-1185">Reference proteome</keyword>
<dbReference type="EMBL" id="AZHD01000011">
    <property type="protein sequence ID" value="OAA59162.1"/>
    <property type="molecule type" value="Genomic_DNA"/>
</dbReference>
<dbReference type="GO" id="GO:0030688">
    <property type="term" value="C:preribosome, small subunit precursor"/>
    <property type="evidence" value="ECO:0007669"/>
    <property type="project" value="TreeGrafter"/>
</dbReference>
<feature type="compositionally biased region" description="Acidic residues" evidence="5">
    <location>
        <begin position="260"/>
        <end position="279"/>
    </location>
</feature>
<dbReference type="SUPFAM" id="SSF144206">
    <property type="entry name" value="NOB1 zinc finger-like"/>
    <property type="match status" value="1"/>
</dbReference>
<reference evidence="8 9" key="1">
    <citation type="journal article" date="2016" name="Genome Biol. Evol.">
        <title>Divergent and convergent evolution of fungal pathogenicity.</title>
        <authorList>
            <person name="Shang Y."/>
            <person name="Xiao G."/>
            <person name="Zheng P."/>
            <person name="Cen K."/>
            <person name="Zhan S."/>
            <person name="Wang C."/>
        </authorList>
    </citation>
    <scope>NUCLEOTIDE SEQUENCE [LARGE SCALE GENOMIC DNA]</scope>
    <source>
        <strain evidence="8 9">RCEF 264</strain>
    </source>
</reference>
<dbReference type="STRING" id="1081102.A0A167S289"/>